<dbReference type="CDD" id="cd00090">
    <property type="entry name" value="HTH_ARSR"/>
    <property type="match status" value="1"/>
</dbReference>
<dbReference type="SUPFAM" id="SSF46785">
    <property type="entry name" value="Winged helix' DNA-binding domain"/>
    <property type="match status" value="1"/>
</dbReference>
<dbReference type="InterPro" id="IPR011991">
    <property type="entry name" value="ArsR-like_HTH"/>
</dbReference>
<accession>A0ABW3M222</accession>
<dbReference type="Gene3D" id="1.10.10.10">
    <property type="entry name" value="Winged helix-like DNA-binding domain superfamily/Winged helix DNA-binding domain"/>
    <property type="match status" value="1"/>
</dbReference>
<gene>
    <name evidence="5" type="ORF">ACFQ1S_03545</name>
</gene>
<evidence type="ECO:0000256" key="1">
    <source>
        <dbReference type="ARBA" id="ARBA00023015"/>
    </source>
</evidence>
<keyword evidence="6" id="KW-1185">Reference proteome</keyword>
<proteinExistence type="predicted"/>
<comment type="caution">
    <text evidence="5">The sequence shown here is derived from an EMBL/GenBank/DDBJ whole genome shotgun (WGS) entry which is preliminary data.</text>
</comment>
<feature type="domain" description="HTH arsR-type" evidence="4">
    <location>
        <begin position="208"/>
        <end position="279"/>
    </location>
</feature>
<dbReference type="Pfam" id="PF12840">
    <property type="entry name" value="HTH_20"/>
    <property type="match status" value="1"/>
</dbReference>
<evidence type="ECO:0000313" key="5">
    <source>
        <dbReference type="EMBL" id="MFD1044731.1"/>
    </source>
</evidence>
<evidence type="ECO:0000256" key="2">
    <source>
        <dbReference type="ARBA" id="ARBA00023125"/>
    </source>
</evidence>
<dbReference type="InterPro" id="IPR051011">
    <property type="entry name" value="Metal_resp_trans_reg"/>
</dbReference>
<dbReference type="Proteomes" id="UP001597045">
    <property type="component" value="Unassembled WGS sequence"/>
</dbReference>
<evidence type="ECO:0000259" key="4">
    <source>
        <dbReference type="SMART" id="SM00418"/>
    </source>
</evidence>
<keyword evidence="1" id="KW-0805">Transcription regulation</keyword>
<protein>
    <submittedName>
        <fullName evidence="5">ArsR/SmtB family transcription factor</fullName>
    </submittedName>
</protein>
<dbReference type="SMART" id="SM00418">
    <property type="entry name" value="HTH_ARSR"/>
    <property type="match status" value="1"/>
</dbReference>
<reference evidence="6" key="1">
    <citation type="journal article" date="2019" name="Int. J. Syst. Evol. Microbiol.">
        <title>The Global Catalogue of Microorganisms (GCM) 10K type strain sequencing project: providing services to taxonomists for standard genome sequencing and annotation.</title>
        <authorList>
            <consortium name="The Broad Institute Genomics Platform"/>
            <consortium name="The Broad Institute Genome Sequencing Center for Infectious Disease"/>
            <person name="Wu L."/>
            <person name="Ma J."/>
        </authorList>
    </citation>
    <scope>NUCLEOTIDE SEQUENCE [LARGE SCALE GENOMIC DNA]</scope>
    <source>
        <strain evidence="6">JCM 31486</strain>
    </source>
</reference>
<dbReference type="EMBL" id="JBHTIS010000112">
    <property type="protein sequence ID" value="MFD1044731.1"/>
    <property type="molecule type" value="Genomic_DNA"/>
</dbReference>
<dbReference type="InterPro" id="IPR036390">
    <property type="entry name" value="WH_DNA-bd_sf"/>
</dbReference>
<name>A0ABW3M222_9PSEU</name>
<dbReference type="InterPro" id="IPR001845">
    <property type="entry name" value="HTH_ArsR_DNA-bd_dom"/>
</dbReference>
<dbReference type="PANTHER" id="PTHR43132:SF8">
    <property type="entry name" value="HTH-TYPE TRANSCRIPTIONAL REGULATOR KMTR"/>
    <property type="match status" value="1"/>
</dbReference>
<sequence length="287" mass="31467">MFGQWRRFAMRSCNRADLDMLMSLTPGGYYPDFLTPADSEFGLDAGLDALLRTPRSRLHRDIDLLPRRGGSLPSWMGLLADGERESLDHLAAAIRSHHRTVVAPIWHTIRAHVEADRSKRVRALLEGGCEGLLRSFLPMMRWQPPVLEIDDVPFEQTLQLEGRGLLLVPSFLSWQTPDVLYDVSLPPVLVYPMEHDLTLSVRNKTGNASVAALIGFTRAAVLESIGNGRTTSELARHVGTSASSISQHTAVLREAGLIHTSRVGKAVLHTITPLGVALLDSDASATA</sequence>
<keyword evidence="3" id="KW-0804">Transcription</keyword>
<organism evidence="5 6">
    <name type="scientific">Kibdelosporangium lantanae</name>
    <dbReference type="NCBI Taxonomy" id="1497396"/>
    <lineage>
        <taxon>Bacteria</taxon>
        <taxon>Bacillati</taxon>
        <taxon>Actinomycetota</taxon>
        <taxon>Actinomycetes</taxon>
        <taxon>Pseudonocardiales</taxon>
        <taxon>Pseudonocardiaceae</taxon>
        <taxon>Kibdelosporangium</taxon>
    </lineage>
</organism>
<dbReference type="PANTHER" id="PTHR43132">
    <property type="entry name" value="ARSENICAL RESISTANCE OPERON REPRESSOR ARSR-RELATED"/>
    <property type="match status" value="1"/>
</dbReference>
<evidence type="ECO:0000256" key="3">
    <source>
        <dbReference type="ARBA" id="ARBA00023163"/>
    </source>
</evidence>
<dbReference type="InterPro" id="IPR036388">
    <property type="entry name" value="WH-like_DNA-bd_sf"/>
</dbReference>
<evidence type="ECO:0000313" key="6">
    <source>
        <dbReference type="Proteomes" id="UP001597045"/>
    </source>
</evidence>
<keyword evidence="2" id="KW-0238">DNA-binding</keyword>